<dbReference type="AlphaFoldDB" id="A0A8S2DIT9"/>
<protein>
    <submittedName>
        <fullName evidence="1">Uncharacterized protein</fullName>
    </submittedName>
</protein>
<dbReference type="EMBL" id="CAJNOK010004475">
    <property type="protein sequence ID" value="CAF0938822.1"/>
    <property type="molecule type" value="Genomic_DNA"/>
</dbReference>
<organism evidence="1 3">
    <name type="scientific">Didymodactylos carnosus</name>
    <dbReference type="NCBI Taxonomy" id="1234261"/>
    <lineage>
        <taxon>Eukaryota</taxon>
        <taxon>Metazoa</taxon>
        <taxon>Spiralia</taxon>
        <taxon>Gnathifera</taxon>
        <taxon>Rotifera</taxon>
        <taxon>Eurotatoria</taxon>
        <taxon>Bdelloidea</taxon>
        <taxon>Philodinida</taxon>
        <taxon>Philodinidae</taxon>
        <taxon>Didymodactylos</taxon>
    </lineage>
</organism>
<sequence>MSTDLRSQSCTKFIHLSYVNGEPLVGALGSDSVYIIHSCDSLCNRTTENHLKSAEQFNYIKIRGHYTDNNNNGEQDFGGIIDIYEWKCQEDEFNSDIINNYCLLSHLDLNKSITNVIFYGKKRKSRLQILKNTTNKISHLHIENDYIVTLDDTKNVNESKCLHIHDSLKLYDKSKITKRALRCKLYGIMPFGLATLFSG</sequence>
<dbReference type="Proteomes" id="UP000677228">
    <property type="component" value="Unassembled WGS sequence"/>
</dbReference>
<accession>A0A8S2DIT9</accession>
<gene>
    <name evidence="1" type="ORF">OVA965_LOCUS11529</name>
    <name evidence="2" type="ORF">TMI583_LOCUS11528</name>
</gene>
<evidence type="ECO:0000313" key="1">
    <source>
        <dbReference type="EMBL" id="CAF0938822.1"/>
    </source>
</evidence>
<name>A0A8S2DIT9_9BILA</name>
<evidence type="ECO:0000313" key="2">
    <source>
        <dbReference type="EMBL" id="CAF3714187.1"/>
    </source>
</evidence>
<comment type="caution">
    <text evidence="1">The sequence shown here is derived from an EMBL/GenBank/DDBJ whole genome shotgun (WGS) entry which is preliminary data.</text>
</comment>
<reference evidence="1" key="1">
    <citation type="submission" date="2021-02" db="EMBL/GenBank/DDBJ databases">
        <authorList>
            <person name="Nowell W R."/>
        </authorList>
    </citation>
    <scope>NUCLEOTIDE SEQUENCE</scope>
</reference>
<dbReference type="Proteomes" id="UP000682733">
    <property type="component" value="Unassembled WGS sequence"/>
</dbReference>
<evidence type="ECO:0000313" key="3">
    <source>
        <dbReference type="Proteomes" id="UP000677228"/>
    </source>
</evidence>
<dbReference type="EMBL" id="CAJOBA010004478">
    <property type="protein sequence ID" value="CAF3714187.1"/>
    <property type="molecule type" value="Genomic_DNA"/>
</dbReference>
<proteinExistence type="predicted"/>